<evidence type="ECO:0000313" key="4">
    <source>
        <dbReference type="EMBL" id="ETO09431.1"/>
    </source>
</evidence>
<dbReference type="OrthoDB" id="439808at2759"/>
<proteinExistence type="predicted"/>
<dbReference type="InterPro" id="IPR035979">
    <property type="entry name" value="RBD_domain_sf"/>
</dbReference>
<dbReference type="InterPro" id="IPR012677">
    <property type="entry name" value="Nucleotide-bd_a/b_plait_sf"/>
</dbReference>
<dbReference type="SMART" id="SM00360">
    <property type="entry name" value="RRM"/>
    <property type="match status" value="3"/>
</dbReference>
<feature type="compositionally biased region" description="Low complexity" evidence="2">
    <location>
        <begin position="79"/>
        <end position="97"/>
    </location>
</feature>
<evidence type="ECO:0000259" key="3">
    <source>
        <dbReference type="PROSITE" id="PS50102"/>
    </source>
</evidence>
<evidence type="ECO:0000256" key="1">
    <source>
        <dbReference type="PROSITE-ProRule" id="PRU00176"/>
    </source>
</evidence>
<dbReference type="AlphaFoldDB" id="X6M742"/>
<dbReference type="GO" id="GO:0003723">
    <property type="term" value="F:RNA binding"/>
    <property type="evidence" value="ECO:0007669"/>
    <property type="project" value="UniProtKB-UniRule"/>
</dbReference>
<protein>
    <recommendedName>
        <fullName evidence="3">RRM domain-containing protein</fullName>
    </recommendedName>
</protein>
<dbReference type="PROSITE" id="PS50102">
    <property type="entry name" value="RRM"/>
    <property type="match status" value="3"/>
</dbReference>
<dbReference type="Pfam" id="PF00076">
    <property type="entry name" value="RRM_1"/>
    <property type="match status" value="3"/>
</dbReference>
<organism evidence="4 5">
    <name type="scientific">Reticulomyxa filosa</name>
    <dbReference type="NCBI Taxonomy" id="46433"/>
    <lineage>
        <taxon>Eukaryota</taxon>
        <taxon>Sar</taxon>
        <taxon>Rhizaria</taxon>
        <taxon>Retaria</taxon>
        <taxon>Foraminifera</taxon>
        <taxon>Monothalamids</taxon>
        <taxon>Reticulomyxidae</taxon>
        <taxon>Reticulomyxa</taxon>
    </lineage>
</organism>
<keyword evidence="5" id="KW-1185">Reference proteome</keyword>
<reference evidence="4 5" key="1">
    <citation type="journal article" date="2013" name="Curr. Biol.">
        <title>The Genome of the Foraminiferan Reticulomyxa filosa.</title>
        <authorList>
            <person name="Glockner G."/>
            <person name="Hulsmann N."/>
            <person name="Schleicher M."/>
            <person name="Noegel A.A."/>
            <person name="Eichinger L."/>
            <person name="Gallinger C."/>
            <person name="Pawlowski J."/>
            <person name="Sierra R."/>
            <person name="Euteneuer U."/>
            <person name="Pillet L."/>
            <person name="Moustafa A."/>
            <person name="Platzer M."/>
            <person name="Groth M."/>
            <person name="Szafranski K."/>
            <person name="Schliwa M."/>
        </authorList>
    </citation>
    <scope>NUCLEOTIDE SEQUENCE [LARGE SCALE GENOMIC DNA]</scope>
</reference>
<accession>X6M742</accession>
<feature type="domain" description="RRM" evidence="3">
    <location>
        <begin position="216"/>
        <end position="289"/>
    </location>
</feature>
<dbReference type="Gene3D" id="3.30.70.330">
    <property type="match status" value="3"/>
</dbReference>
<feature type="domain" description="RRM" evidence="3">
    <location>
        <begin position="427"/>
        <end position="502"/>
    </location>
</feature>
<feature type="domain" description="RRM" evidence="3">
    <location>
        <begin position="291"/>
        <end position="388"/>
    </location>
</feature>
<evidence type="ECO:0000313" key="5">
    <source>
        <dbReference type="Proteomes" id="UP000023152"/>
    </source>
</evidence>
<keyword evidence="1" id="KW-0694">RNA-binding</keyword>
<dbReference type="CDD" id="cd00590">
    <property type="entry name" value="RRM_SF"/>
    <property type="match status" value="2"/>
</dbReference>
<comment type="caution">
    <text evidence="4">The sequence shown here is derived from an EMBL/GenBank/DDBJ whole genome shotgun (WGS) entry which is preliminary data.</text>
</comment>
<sequence>MLSLRKYNNGSYFTKKDRNYLKLSFLPQLFTNFVRLKIEFSNESKKVIETSLQGDKIQKLQIFRLFKKKKCPATKKKGSGSSTITKTSSSETTGGESNIRNYTSPIVSFSTESGAESWTKSGGATVASNWDMGSNTIAVMTQGLAGEHQMYSSNQDNESGINTQSNRIGNEKSTKHYMVNGIDIVEGSPTKDVINLIQIRKFQHIDPHSEVFPDDTSLFIGDLSRHISEDHMREMFSKFGNVEHVEIKRDKVTKNNLGYGFVTFKVCNDALMHGMELGGRPIRIGWAQKNTNLFVKRVFFFIFLTFHFFSRVLWKEIIDADHLKTIFKQFGPIYNDDTFVKKNGYGFVKFKHRTHAEKAKAMLDGKFLTIPGTDEQTERPIRIGWGDANTQRNCVHVQFDGSHRHTHTDCVRGDHNNKNNNNNNKKGVQVDMKENDFREVFQQFGYVVKVSLPRFPDGQLKGYAFVHFEENDKGEESAARSITTLSHGKINGVIIQCNFGKRQNQRHKRFNKGGRSNQFEEDFDDIRESQMSPNEINGINTTPNVYGYMNNANTTDTSIGLVRNDPNVPSFMVNVEYYNDIAYYSNALSRAPITTSLCLCLC</sequence>
<name>X6M742_RETFI</name>
<feature type="region of interest" description="Disordered" evidence="2">
    <location>
        <begin position="73"/>
        <end position="99"/>
    </location>
</feature>
<dbReference type="InterPro" id="IPR000504">
    <property type="entry name" value="RRM_dom"/>
</dbReference>
<evidence type="ECO:0000256" key="2">
    <source>
        <dbReference type="SAM" id="MobiDB-lite"/>
    </source>
</evidence>
<dbReference type="SUPFAM" id="SSF54928">
    <property type="entry name" value="RNA-binding domain, RBD"/>
    <property type="match status" value="2"/>
</dbReference>
<gene>
    <name evidence="4" type="ORF">RFI_27944</name>
</gene>
<dbReference type="PANTHER" id="PTHR15241">
    <property type="entry name" value="TRANSFORMER-2-RELATED"/>
    <property type="match status" value="1"/>
</dbReference>
<dbReference type="PANTHER" id="PTHR15241:SF304">
    <property type="entry name" value="RRM DOMAIN-CONTAINING PROTEIN"/>
    <property type="match status" value="1"/>
</dbReference>
<dbReference type="Proteomes" id="UP000023152">
    <property type="component" value="Unassembled WGS sequence"/>
</dbReference>
<dbReference type="EMBL" id="ASPP01024072">
    <property type="protein sequence ID" value="ETO09431.1"/>
    <property type="molecule type" value="Genomic_DNA"/>
</dbReference>